<dbReference type="KEGG" id="bbd:Belba_0957"/>
<dbReference type="InterPro" id="IPR014969">
    <property type="entry name" value="DNA_S_DndE"/>
</dbReference>
<dbReference type="Pfam" id="PF08870">
    <property type="entry name" value="DndE"/>
    <property type="match status" value="1"/>
</dbReference>
<dbReference type="InterPro" id="IPR038472">
    <property type="entry name" value="DndE_sf"/>
</dbReference>
<dbReference type="AlphaFoldDB" id="I3Z2Y2"/>
<proteinExistence type="predicted"/>
<keyword evidence="2" id="KW-1185">Reference proteome</keyword>
<reference evidence="2" key="1">
    <citation type="submission" date="2012-06" db="EMBL/GenBank/DDBJ databases">
        <title>The complete genome of Belliella baltica DSM 15883.</title>
        <authorList>
            <person name="Lucas S."/>
            <person name="Copeland A."/>
            <person name="Lapidus A."/>
            <person name="Goodwin L."/>
            <person name="Pitluck S."/>
            <person name="Peters L."/>
            <person name="Mikhailova N."/>
            <person name="Davenport K."/>
            <person name="Kyrpides N."/>
            <person name="Mavromatis K."/>
            <person name="Pagani I."/>
            <person name="Ivanova N."/>
            <person name="Ovchinnikova G."/>
            <person name="Zeytun A."/>
            <person name="Detter J.C."/>
            <person name="Han C."/>
            <person name="Land M."/>
            <person name="Hauser L."/>
            <person name="Markowitz V."/>
            <person name="Cheng J.-F."/>
            <person name="Hugenholtz P."/>
            <person name="Woyke T."/>
            <person name="Wu D."/>
            <person name="Tindall B."/>
            <person name="Pomrenke H."/>
            <person name="Brambilla E."/>
            <person name="Klenk H.-P."/>
            <person name="Eisen J.A."/>
        </authorList>
    </citation>
    <scope>NUCLEOTIDE SEQUENCE [LARGE SCALE GENOMIC DNA]</scope>
    <source>
        <strain evidence="2">DSM 15883 / CIP 108006 / LMG 21964 / BA134</strain>
    </source>
</reference>
<dbReference type="eggNOG" id="COG0433">
    <property type="taxonomic scope" value="Bacteria"/>
</dbReference>
<accession>I3Z2Y2</accession>
<organism evidence="1 2">
    <name type="scientific">Belliella baltica (strain DSM 15883 / CIP 108006 / LMG 21964 / BA134)</name>
    <dbReference type="NCBI Taxonomy" id="866536"/>
    <lineage>
        <taxon>Bacteria</taxon>
        <taxon>Pseudomonadati</taxon>
        <taxon>Bacteroidota</taxon>
        <taxon>Cytophagia</taxon>
        <taxon>Cytophagales</taxon>
        <taxon>Cyclobacteriaceae</taxon>
        <taxon>Belliella</taxon>
    </lineage>
</organism>
<dbReference type="Gene3D" id="1.10.1220.160">
    <property type="entry name" value="DNA sulphur modification protein DndE"/>
    <property type="match status" value="1"/>
</dbReference>
<dbReference type="STRING" id="866536.Belba_0957"/>
<dbReference type="RefSeq" id="WP_014771608.1">
    <property type="nucleotide sequence ID" value="NC_018010.1"/>
</dbReference>
<sequence>MFNTIKTSKENKERVVQLTRKLNLGAENVIARIAFAYSLGNEHKVNLSEVHDSQGKEYTYKVLFGDYGDFYMAILCVHYNIHISDKDLARYVKMHIDDGLEMIEKEFKNFSGSGIDFLTQRIEGGLT</sequence>
<dbReference type="EMBL" id="CP003281">
    <property type="protein sequence ID" value="AFL83600.1"/>
    <property type="molecule type" value="Genomic_DNA"/>
</dbReference>
<evidence type="ECO:0000313" key="2">
    <source>
        <dbReference type="Proteomes" id="UP000006050"/>
    </source>
</evidence>
<evidence type="ECO:0000313" key="1">
    <source>
        <dbReference type="EMBL" id="AFL83600.1"/>
    </source>
</evidence>
<dbReference type="HOGENOM" id="CLU_1966253_0_0_10"/>
<evidence type="ECO:0008006" key="3">
    <source>
        <dbReference type="Google" id="ProtNLM"/>
    </source>
</evidence>
<dbReference type="OrthoDB" id="1356651at2"/>
<protein>
    <recommendedName>
        <fullName evidence="3">DNA sulfur modification protein DndE</fullName>
    </recommendedName>
</protein>
<dbReference type="Proteomes" id="UP000006050">
    <property type="component" value="Chromosome"/>
</dbReference>
<name>I3Z2Y2_BELBD</name>
<gene>
    <name evidence="1" type="ordered locus">Belba_0957</name>
</gene>